<reference evidence="1 2" key="1">
    <citation type="journal article" date="2024" name="Proc. Natl. Acad. Sci. U.S.A.">
        <title>The genetic regulatory architecture and epigenomic basis for age-related changes in rattlesnake venom.</title>
        <authorList>
            <person name="Hogan M.P."/>
            <person name="Holding M.L."/>
            <person name="Nystrom G.S."/>
            <person name="Colston T.J."/>
            <person name="Bartlett D.A."/>
            <person name="Mason A.J."/>
            <person name="Ellsworth S.A."/>
            <person name="Rautsaw R.M."/>
            <person name="Lawrence K.C."/>
            <person name="Strickland J.L."/>
            <person name="He B."/>
            <person name="Fraser P."/>
            <person name="Margres M.J."/>
            <person name="Gilbert D.M."/>
            <person name="Gibbs H.L."/>
            <person name="Parkinson C.L."/>
            <person name="Rokyta D.R."/>
        </authorList>
    </citation>
    <scope>NUCLEOTIDE SEQUENCE [LARGE SCALE GENOMIC DNA]</scope>
    <source>
        <strain evidence="1">DRR0105</strain>
    </source>
</reference>
<dbReference type="EMBL" id="JAOTOJ010000004">
    <property type="protein sequence ID" value="KAK9401681.1"/>
    <property type="molecule type" value="Genomic_DNA"/>
</dbReference>
<feature type="non-terminal residue" evidence="1">
    <location>
        <position position="1"/>
    </location>
</feature>
<comment type="caution">
    <text evidence="1">The sequence shown here is derived from an EMBL/GenBank/DDBJ whole genome shotgun (WGS) entry which is preliminary data.</text>
</comment>
<organism evidence="1 2">
    <name type="scientific">Crotalus adamanteus</name>
    <name type="common">Eastern diamondback rattlesnake</name>
    <dbReference type="NCBI Taxonomy" id="8729"/>
    <lineage>
        <taxon>Eukaryota</taxon>
        <taxon>Metazoa</taxon>
        <taxon>Chordata</taxon>
        <taxon>Craniata</taxon>
        <taxon>Vertebrata</taxon>
        <taxon>Euteleostomi</taxon>
        <taxon>Lepidosauria</taxon>
        <taxon>Squamata</taxon>
        <taxon>Bifurcata</taxon>
        <taxon>Unidentata</taxon>
        <taxon>Episquamata</taxon>
        <taxon>Toxicofera</taxon>
        <taxon>Serpentes</taxon>
        <taxon>Colubroidea</taxon>
        <taxon>Viperidae</taxon>
        <taxon>Crotalinae</taxon>
        <taxon>Crotalus</taxon>
    </lineage>
</organism>
<accession>A0AAW1BIP6</accession>
<dbReference type="AlphaFoldDB" id="A0AAW1BIP6"/>
<dbReference type="Proteomes" id="UP001474421">
    <property type="component" value="Unassembled WGS sequence"/>
</dbReference>
<evidence type="ECO:0008006" key="3">
    <source>
        <dbReference type="Google" id="ProtNLM"/>
    </source>
</evidence>
<sequence length="119" mass="14881">VLDCIVKWAQNFDEPVLLETWEIIWVRNVKFTQAQNLRENFYKMFYRWYLDPQKLSRMYSNLQPKCWRCGCLDATYYHIWWSCKSIKVFWIKIWWNIQKNFNRRIKFTPQLFLLGIIVD</sequence>
<protein>
    <recommendedName>
        <fullName evidence="3">Reverse transcriptase zinc-binding domain-containing protein</fullName>
    </recommendedName>
</protein>
<evidence type="ECO:0000313" key="1">
    <source>
        <dbReference type="EMBL" id="KAK9401681.1"/>
    </source>
</evidence>
<gene>
    <name evidence="1" type="ORF">NXF25_010037</name>
</gene>
<evidence type="ECO:0000313" key="2">
    <source>
        <dbReference type="Proteomes" id="UP001474421"/>
    </source>
</evidence>
<name>A0AAW1BIP6_CROAD</name>
<keyword evidence="2" id="KW-1185">Reference proteome</keyword>
<proteinExistence type="predicted"/>